<dbReference type="InterPro" id="IPR029068">
    <property type="entry name" value="Glyas_Bleomycin-R_OHBP_Dase"/>
</dbReference>
<dbReference type="SUPFAM" id="SSF54593">
    <property type="entry name" value="Glyoxalase/Bleomycin resistance protein/Dihydroxybiphenyl dioxygenase"/>
    <property type="match status" value="2"/>
</dbReference>
<comment type="caution">
    <text evidence="2">The sequence shown here is derived from an EMBL/GenBank/DDBJ whole genome shotgun (WGS) entry which is preliminary data.</text>
</comment>
<feature type="domain" description="VOC" evidence="1">
    <location>
        <begin position="4"/>
        <end position="123"/>
    </location>
</feature>
<dbReference type="InterPro" id="IPR004360">
    <property type="entry name" value="Glyas_Fos-R_dOase_dom"/>
</dbReference>
<name>A0A7J6U215_PEROL</name>
<sequence length="336" mass="38325">MSVRFVILMVRAAELEQTINWYRTRLGMETMSRTSTSATVGYPSKPEAAGIEFRVHENPAATYNSFDSDLYWKISLYLPHVKLARQKLSKMGVPVSNSFQFKDIGYIAHTEDPIGYNIELIQHQFEKNFSEEYAASFKDDKSPLGQDAGIGLLTLRATDAKRSKEFYTKMLGMKLLSSQYVSDAFDLHFFADTTEKPPKTDPWAVENREWLWSRNFTSVELQVKHGFGRLKESPNDQLGYRGFGVRVKADVFNRLKEECCAEKDPRYNEEVVYMTDPDGHSIIVFGPSVDVRSPPGASLLHEQQKPGSCLTILQSRRILFYGLMTHETIKEYAAVV</sequence>
<dbReference type="PANTHER" id="PTHR10374:SF30">
    <property type="entry name" value="LACTOYLGLUTATHIONE LYASE"/>
    <property type="match status" value="1"/>
</dbReference>
<accession>A0A7J6U215</accession>
<proteinExistence type="predicted"/>
<protein>
    <recommendedName>
        <fullName evidence="1">VOC domain-containing protein</fullName>
    </recommendedName>
</protein>
<dbReference type="OMA" id="EFRVHEN"/>
<dbReference type="PROSITE" id="PS51819">
    <property type="entry name" value="VOC"/>
    <property type="match status" value="1"/>
</dbReference>
<evidence type="ECO:0000313" key="3">
    <source>
        <dbReference type="Proteomes" id="UP000553632"/>
    </source>
</evidence>
<dbReference type="PANTHER" id="PTHR10374">
    <property type="entry name" value="LACTOYLGLUTATHIONE LYASE GLYOXALASE I"/>
    <property type="match status" value="1"/>
</dbReference>
<gene>
    <name evidence="2" type="ORF">FOZ63_022775</name>
</gene>
<dbReference type="AlphaFoldDB" id="A0A7J6U215"/>
<keyword evidence="3" id="KW-1185">Reference proteome</keyword>
<dbReference type="EMBL" id="JABANO010006478">
    <property type="protein sequence ID" value="KAF4751759.1"/>
    <property type="molecule type" value="Genomic_DNA"/>
</dbReference>
<dbReference type="Gene3D" id="3.10.180.10">
    <property type="entry name" value="2,3-Dihydroxybiphenyl 1,2-Dioxygenase, domain 1"/>
    <property type="match status" value="2"/>
</dbReference>
<evidence type="ECO:0000313" key="2">
    <source>
        <dbReference type="EMBL" id="KAF4751759.1"/>
    </source>
</evidence>
<reference evidence="2 3" key="1">
    <citation type="submission" date="2020-04" db="EMBL/GenBank/DDBJ databases">
        <title>Perkinsus olseni comparative genomics.</title>
        <authorList>
            <person name="Bogema D.R."/>
        </authorList>
    </citation>
    <scope>NUCLEOTIDE SEQUENCE [LARGE SCALE GENOMIC DNA]</scope>
    <source>
        <strain evidence="2 3">ATCC PRA-207</strain>
    </source>
</reference>
<dbReference type="Pfam" id="PF00903">
    <property type="entry name" value="Glyoxalase"/>
    <property type="match status" value="1"/>
</dbReference>
<evidence type="ECO:0000259" key="1">
    <source>
        <dbReference type="PROSITE" id="PS51819"/>
    </source>
</evidence>
<organism evidence="2 3">
    <name type="scientific">Perkinsus olseni</name>
    <name type="common">Perkinsus atlanticus</name>
    <dbReference type="NCBI Taxonomy" id="32597"/>
    <lineage>
        <taxon>Eukaryota</taxon>
        <taxon>Sar</taxon>
        <taxon>Alveolata</taxon>
        <taxon>Perkinsozoa</taxon>
        <taxon>Perkinsea</taxon>
        <taxon>Perkinsida</taxon>
        <taxon>Perkinsidae</taxon>
        <taxon>Perkinsus</taxon>
    </lineage>
</organism>
<dbReference type="InterPro" id="IPR037523">
    <property type="entry name" value="VOC_core"/>
</dbReference>
<dbReference type="Proteomes" id="UP000553632">
    <property type="component" value="Unassembled WGS sequence"/>
</dbReference>